<sequence length="141" mass="16093">MDGNVSAGDHFVPDCRGGKTCGNVLRVSVPVSASTEPTLRCHRFEIPCSEDVFPLCSADRNLEEFRPDALPSSLPRRFRPSPYLRRRLTSKCVFSYFYLAWCTRQDFIQCIRFVFIVLCFSVCLQRFTIISCALDNFDMSG</sequence>
<evidence type="ECO:0000313" key="2">
    <source>
        <dbReference type="EMBL" id="GIY02452.1"/>
    </source>
</evidence>
<gene>
    <name evidence="2" type="ORF">CEXT_300681</name>
</gene>
<evidence type="ECO:0000256" key="1">
    <source>
        <dbReference type="SAM" id="Phobius"/>
    </source>
</evidence>
<keyword evidence="1" id="KW-1133">Transmembrane helix</keyword>
<keyword evidence="1" id="KW-0472">Membrane</keyword>
<organism evidence="2 3">
    <name type="scientific">Caerostris extrusa</name>
    <name type="common">Bark spider</name>
    <name type="synonym">Caerostris bankana</name>
    <dbReference type="NCBI Taxonomy" id="172846"/>
    <lineage>
        <taxon>Eukaryota</taxon>
        <taxon>Metazoa</taxon>
        <taxon>Ecdysozoa</taxon>
        <taxon>Arthropoda</taxon>
        <taxon>Chelicerata</taxon>
        <taxon>Arachnida</taxon>
        <taxon>Araneae</taxon>
        <taxon>Araneomorphae</taxon>
        <taxon>Entelegynae</taxon>
        <taxon>Araneoidea</taxon>
        <taxon>Araneidae</taxon>
        <taxon>Caerostris</taxon>
    </lineage>
</organism>
<keyword evidence="3" id="KW-1185">Reference proteome</keyword>
<accession>A0AAV4PZG1</accession>
<feature type="transmembrane region" description="Helical" evidence="1">
    <location>
        <begin position="113"/>
        <end position="134"/>
    </location>
</feature>
<evidence type="ECO:0000313" key="3">
    <source>
        <dbReference type="Proteomes" id="UP001054945"/>
    </source>
</evidence>
<proteinExistence type="predicted"/>
<keyword evidence="1" id="KW-0812">Transmembrane</keyword>
<reference evidence="2 3" key="1">
    <citation type="submission" date="2021-06" db="EMBL/GenBank/DDBJ databases">
        <title>Caerostris extrusa draft genome.</title>
        <authorList>
            <person name="Kono N."/>
            <person name="Arakawa K."/>
        </authorList>
    </citation>
    <scope>NUCLEOTIDE SEQUENCE [LARGE SCALE GENOMIC DNA]</scope>
</reference>
<dbReference type="EMBL" id="BPLR01005446">
    <property type="protein sequence ID" value="GIY02452.1"/>
    <property type="molecule type" value="Genomic_DNA"/>
</dbReference>
<dbReference type="Proteomes" id="UP001054945">
    <property type="component" value="Unassembled WGS sequence"/>
</dbReference>
<dbReference type="AlphaFoldDB" id="A0AAV4PZG1"/>
<protein>
    <submittedName>
        <fullName evidence="2">Uncharacterized protein</fullName>
    </submittedName>
</protein>
<name>A0AAV4PZG1_CAEEX</name>
<comment type="caution">
    <text evidence="2">The sequence shown here is derived from an EMBL/GenBank/DDBJ whole genome shotgun (WGS) entry which is preliminary data.</text>
</comment>